<proteinExistence type="inferred from homology"/>
<reference evidence="6" key="1">
    <citation type="submission" date="2017-10" db="EMBL/GenBank/DDBJ databases">
        <title>Transcriptome Assembly of Sugarcane Aphid Adults.</title>
        <authorList>
            <person name="Scully E.D."/>
            <person name="Palmer N.A."/>
            <person name="Geib S.M."/>
            <person name="Sarath G."/>
            <person name="Sattler S.E."/>
        </authorList>
    </citation>
    <scope>NUCLEOTIDE SEQUENCE</scope>
    <source>
        <tissue evidence="6">Whole body</tissue>
    </source>
</reference>
<dbReference type="PANTHER" id="PTHR20544">
    <property type="entry name" value="CENTROSOMAL PROTEIN CEP135"/>
    <property type="match status" value="1"/>
</dbReference>
<dbReference type="SUPFAM" id="SSF57997">
    <property type="entry name" value="Tropomyosin"/>
    <property type="match status" value="1"/>
</dbReference>
<accession>A0A2H8TSG4</accession>
<comment type="subcellular location">
    <subcellularLocation>
        <location evidence="1">Cytoplasm</location>
        <location evidence="1">Cytoskeleton</location>
        <location evidence="1">Microtubule organizing center</location>
        <location evidence="1">Centrosome</location>
        <location evidence="1">Centriole</location>
    </subcellularLocation>
</comment>
<evidence type="ECO:0000256" key="4">
    <source>
        <dbReference type="ARBA" id="ARBA00038123"/>
    </source>
</evidence>
<dbReference type="InterPro" id="IPR051877">
    <property type="entry name" value="Centriole_BasalBody_StrucProt"/>
</dbReference>
<feature type="coiled-coil region" evidence="5">
    <location>
        <begin position="701"/>
        <end position="868"/>
    </location>
</feature>
<dbReference type="GO" id="GO:0005814">
    <property type="term" value="C:centriole"/>
    <property type="evidence" value="ECO:0007669"/>
    <property type="project" value="UniProtKB-SubCell"/>
</dbReference>
<keyword evidence="3" id="KW-0206">Cytoskeleton</keyword>
<feature type="coiled-coil region" evidence="5">
    <location>
        <begin position="610"/>
        <end position="637"/>
    </location>
</feature>
<protein>
    <submittedName>
        <fullName evidence="6">Centrosomal protein</fullName>
    </submittedName>
</protein>
<evidence type="ECO:0000256" key="2">
    <source>
        <dbReference type="ARBA" id="ARBA00022490"/>
    </source>
</evidence>
<dbReference type="PANTHER" id="PTHR20544:SF0">
    <property type="entry name" value="NUCLEOPROTEIN TPR_MLP1 DOMAIN-CONTAINING PROTEIN"/>
    <property type="match status" value="1"/>
</dbReference>
<feature type="coiled-coil region" evidence="5">
    <location>
        <begin position="953"/>
        <end position="1025"/>
    </location>
</feature>
<evidence type="ECO:0000256" key="3">
    <source>
        <dbReference type="ARBA" id="ARBA00023212"/>
    </source>
</evidence>
<comment type="similarity">
    <text evidence="4">Belongs to the CEP135/TSGA10 family.</text>
</comment>
<evidence type="ECO:0000256" key="1">
    <source>
        <dbReference type="ARBA" id="ARBA00004114"/>
    </source>
</evidence>
<dbReference type="OrthoDB" id="10254663at2759"/>
<keyword evidence="5" id="KW-0175">Coiled coil</keyword>
<keyword evidence="2" id="KW-0963">Cytoplasm</keyword>
<gene>
    <name evidence="6" type="primary">cep135_2</name>
</gene>
<dbReference type="AlphaFoldDB" id="A0A2H8TSG4"/>
<evidence type="ECO:0000256" key="5">
    <source>
        <dbReference type="SAM" id="Coils"/>
    </source>
</evidence>
<organism evidence="6">
    <name type="scientific">Melanaphis sacchari</name>
    <dbReference type="NCBI Taxonomy" id="742174"/>
    <lineage>
        <taxon>Eukaryota</taxon>
        <taxon>Metazoa</taxon>
        <taxon>Ecdysozoa</taxon>
        <taxon>Arthropoda</taxon>
        <taxon>Hexapoda</taxon>
        <taxon>Insecta</taxon>
        <taxon>Pterygota</taxon>
        <taxon>Neoptera</taxon>
        <taxon>Paraneoptera</taxon>
        <taxon>Hemiptera</taxon>
        <taxon>Sternorrhyncha</taxon>
        <taxon>Aphidomorpha</taxon>
        <taxon>Aphidoidea</taxon>
        <taxon>Aphididae</taxon>
        <taxon>Aphidini</taxon>
        <taxon>Melanaphis</taxon>
    </lineage>
</organism>
<feature type="coiled-coil region" evidence="5">
    <location>
        <begin position="187"/>
        <end position="581"/>
    </location>
</feature>
<dbReference type="Gene3D" id="1.20.5.340">
    <property type="match status" value="1"/>
</dbReference>
<name>A0A2H8TSG4_9HEMI</name>
<dbReference type="EMBL" id="GFXV01005125">
    <property type="protein sequence ID" value="MBW16930.1"/>
    <property type="molecule type" value="Transcribed_RNA"/>
</dbReference>
<feature type="coiled-coil region" evidence="5">
    <location>
        <begin position="48"/>
        <end position="131"/>
    </location>
</feature>
<sequence>MDQTEQNERFESIRYQLDALGYRQYMPLDSIDLVSQLIKDLLHTTDSLKQYKNIAQNTLEVARNLEAKSAPYLRDNCSLIQEHNELQSKLKKELENVKILENKIEILECEKKECKQENEKLIKKVLHLEDEAIIKNAKLLELGNLFLVPQLETKSKDFKSLRPLIQIDNSDSYKNGEENKEYIHKENDILKKKVKELYRETEHLKKNIKDTKVQSSKYSLKQQNQMIKDDTDTFIDLRADNEVLRRQLDEALANHSEAMFHLTRITEEKKSLQRSLSEYINNHCNCDKDTSVILENNTRLLELKTKNQSLESEIVEYENKLKKSLNDQKQLLEKINLSKNIETELMSEIEKISEEKHLLLQKISQLEQNIQKSKSDKNIKTKSLQENKCCTCSNVSVDELKQAFDAERKDYEKKLEKIMKSQLDPLRYEKRSNELEIAVSKLRAERDEYLYEINCLKKQHNAEILDFKRKIEEMKSEEYERSDRQNILILRREKDKLAEEIIDLKKEVEFLNSQLRKTREFVKNNEYNEWEYVKQLEDEKHQLIEKQRSLTWESANKERESEKYLREISHLKSELKRLSAMMDDQKCCQDRLERALQSTQFAQNATEEQLECAHVRIEELKLINNKLNDQLIDEQQKRHKSHSNTIAIDHQRDTLTNELEKKNKRILHLDSLVTDKEKQIQSLHIKLTDAAKKIADALSSQSETEKKCDLLKNELSNIKAEYKLFESNSSGYQKEKKRLQNDLDMVVQDNKVLRSELEASKKQAEDLKMQLQVYVLEIRRVEEILEVKESERDEILEQFKTLNCEATQLESNNYSLESEAKSTKTLLREKEHRLSDLERKLVDKEDIISSYESQISNLTHQIVSLESQLSSGNDRISKLELDLHACREICSTVDSAKFNLNERLGHVENLQHKAEEERLRLADELTVVNTQLERERSKITTIEAVLSDSRQECMQLTIIKNDLKERLEDSEQKSKNLGELLERTKNELAVCRSTISNFEKEISSLKRQLNDVKFEKAKLEQARREYHSTTL</sequence>
<evidence type="ECO:0000313" key="6">
    <source>
        <dbReference type="EMBL" id="MBW16930.1"/>
    </source>
</evidence>